<dbReference type="PROSITE" id="PS50893">
    <property type="entry name" value="ABC_TRANSPORTER_2"/>
    <property type="match status" value="1"/>
</dbReference>
<organism evidence="9 10">
    <name type="scientific">Rhizobium puerariae</name>
    <dbReference type="NCBI Taxonomy" id="1585791"/>
    <lineage>
        <taxon>Bacteria</taxon>
        <taxon>Pseudomonadati</taxon>
        <taxon>Pseudomonadota</taxon>
        <taxon>Alphaproteobacteria</taxon>
        <taxon>Hyphomicrobiales</taxon>
        <taxon>Rhizobiaceae</taxon>
        <taxon>Rhizobium/Agrobacterium group</taxon>
        <taxon>Rhizobium</taxon>
    </lineage>
</organism>
<evidence type="ECO:0000256" key="6">
    <source>
        <dbReference type="ARBA" id="ARBA00022840"/>
    </source>
</evidence>
<keyword evidence="10" id="KW-1185">Reference proteome</keyword>
<accession>A0ABV6AQV0</accession>
<evidence type="ECO:0000313" key="10">
    <source>
        <dbReference type="Proteomes" id="UP001589692"/>
    </source>
</evidence>
<reference evidence="9 10" key="1">
    <citation type="submission" date="2024-09" db="EMBL/GenBank/DDBJ databases">
        <authorList>
            <person name="Sun Q."/>
            <person name="Mori K."/>
        </authorList>
    </citation>
    <scope>NUCLEOTIDE SEQUENCE [LARGE SCALE GENOMIC DNA]</scope>
    <source>
        <strain evidence="9 10">TBRC 4938</strain>
    </source>
</reference>
<dbReference type="InterPro" id="IPR027417">
    <property type="entry name" value="P-loop_NTPase"/>
</dbReference>
<dbReference type="SUPFAM" id="SSF52540">
    <property type="entry name" value="P-loop containing nucleoside triphosphate hydrolases"/>
    <property type="match status" value="1"/>
</dbReference>
<dbReference type="Gene3D" id="3.40.50.300">
    <property type="entry name" value="P-loop containing nucleotide triphosphate hydrolases"/>
    <property type="match status" value="1"/>
</dbReference>
<dbReference type="PANTHER" id="PTHR43297">
    <property type="entry name" value="OLIGOPEPTIDE TRANSPORT ATP-BINDING PROTEIN APPD"/>
    <property type="match status" value="1"/>
</dbReference>
<keyword evidence="3" id="KW-0813">Transport</keyword>
<dbReference type="EMBL" id="JBHMAA010000045">
    <property type="protein sequence ID" value="MFB9953013.1"/>
    <property type="molecule type" value="Genomic_DNA"/>
</dbReference>
<dbReference type="Pfam" id="PF00005">
    <property type="entry name" value="ABC_tran"/>
    <property type="match status" value="1"/>
</dbReference>
<evidence type="ECO:0000259" key="8">
    <source>
        <dbReference type="PROSITE" id="PS50893"/>
    </source>
</evidence>
<evidence type="ECO:0000256" key="3">
    <source>
        <dbReference type="ARBA" id="ARBA00022448"/>
    </source>
</evidence>
<dbReference type="InterPro" id="IPR003439">
    <property type="entry name" value="ABC_transporter-like_ATP-bd"/>
</dbReference>
<dbReference type="GO" id="GO:0005524">
    <property type="term" value="F:ATP binding"/>
    <property type="evidence" value="ECO:0007669"/>
    <property type="project" value="UniProtKB-KW"/>
</dbReference>
<dbReference type="Proteomes" id="UP001589692">
    <property type="component" value="Unassembled WGS sequence"/>
</dbReference>
<dbReference type="InterPro" id="IPR050388">
    <property type="entry name" value="ABC_Ni/Peptide_Import"/>
</dbReference>
<evidence type="ECO:0000256" key="4">
    <source>
        <dbReference type="ARBA" id="ARBA00022475"/>
    </source>
</evidence>
<keyword evidence="7" id="KW-0472">Membrane</keyword>
<dbReference type="NCBIfam" id="TIGR01727">
    <property type="entry name" value="oligo_HPY"/>
    <property type="match status" value="1"/>
</dbReference>
<evidence type="ECO:0000256" key="1">
    <source>
        <dbReference type="ARBA" id="ARBA00004417"/>
    </source>
</evidence>
<keyword evidence="6 9" id="KW-0067">ATP-binding</keyword>
<dbReference type="PANTHER" id="PTHR43297:SF2">
    <property type="entry name" value="DIPEPTIDE TRANSPORT ATP-BINDING PROTEIN DPPD"/>
    <property type="match status" value="1"/>
</dbReference>
<evidence type="ECO:0000256" key="7">
    <source>
        <dbReference type="ARBA" id="ARBA00023136"/>
    </source>
</evidence>
<dbReference type="PROSITE" id="PS00211">
    <property type="entry name" value="ABC_TRANSPORTER_1"/>
    <property type="match status" value="1"/>
</dbReference>
<dbReference type="InterPro" id="IPR017871">
    <property type="entry name" value="ABC_transporter-like_CS"/>
</dbReference>
<keyword evidence="4" id="KW-1003">Cell membrane</keyword>
<gene>
    <name evidence="9" type="ORF">ACFFP0_29605</name>
</gene>
<evidence type="ECO:0000256" key="2">
    <source>
        <dbReference type="ARBA" id="ARBA00005417"/>
    </source>
</evidence>
<dbReference type="CDD" id="cd03257">
    <property type="entry name" value="ABC_NikE_OppD_transporters"/>
    <property type="match status" value="1"/>
</dbReference>
<comment type="caution">
    <text evidence="9">The sequence shown here is derived from an EMBL/GenBank/DDBJ whole genome shotgun (WGS) entry which is preliminary data.</text>
</comment>
<keyword evidence="5" id="KW-0547">Nucleotide-binding</keyword>
<evidence type="ECO:0000256" key="5">
    <source>
        <dbReference type="ARBA" id="ARBA00022741"/>
    </source>
</evidence>
<dbReference type="InterPro" id="IPR013563">
    <property type="entry name" value="Oligopep_ABC_C"/>
</dbReference>
<comment type="similarity">
    <text evidence="2">Belongs to the ABC transporter superfamily.</text>
</comment>
<dbReference type="Pfam" id="PF08352">
    <property type="entry name" value="oligo_HPY"/>
    <property type="match status" value="1"/>
</dbReference>
<evidence type="ECO:0000313" key="9">
    <source>
        <dbReference type="EMBL" id="MFB9953013.1"/>
    </source>
</evidence>
<protein>
    <submittedName>
        <fullName evidence="9">ABC transporter ATP-binding protein</fullName>
    </submittedName>
</protein>
<comment type="subcellular location">
    <subcellularLocation>
        <location evidence="1">Cell inner membrane</location>
        <topology evidence="1">Peripheral membrane protein</topology>
    </subcellularLocation>
</comment>
<name>A0ABV6AQV0_9HYPH</name>
<sequence>MSNEPVKPVLEVRDLSIQFGATEVVSGLSFSLAAGEVLALVGESGSGKTQTALAVLGLSPPSAMVTGSIVFEGSPLPDHPAKRRALRGSRIALVPQDPMSSLNPYHMIGGQIAEVMTLHLGMTASRAKIRVLELLDAVGISDPKRVARSYAHQLSGGMRQRALIAMALAGEPRLIIADEPTTALDSIVQARILDLLGDTVKQFGLSILLISHNLAVVSRIANRVAVLYAGNLVEAAEAAELFAEPRHPYTKALIAAIPRLSEDAGLPRALPGTPPSGSAAGEAGCIFRQRCPVAIPQCRSVKPDWRLWNGHGAACHRVPEGEASRAA</sequence>
<dbReference type="InterPro" id="IPR003593">
    <property type="entry name" value="AAA+_ATPase"/>
</dbReference>
<proteinExistence type="inferred from homology"/>
<dbReference type="SMART" id="SM00382">
    <property type="entry name" value="AAA"/>
    <property type="match status" value="1"/>
</dbReference>
<feature type="domain" description="ABC transporter" evidence="8">
    <location>
        <begin position="10"/>
        <end position="254"/>
    </location>
</feature>